<dbReference type="SUPFAM" id="SSF50022">
    <property type="entry name" value="ISP domain"/>
    <property type="match status" value="1"/>
</dbReference>
<evidence type="ECO:0000259" key="8">
    <source>
        <dbReference type="PROSITE" id="PS51296"/>
    </source>
</evidence>
<protein>
    <submittedName>
        <fullName evidence="9">Nitrite reductase small subunit NirD</fullName>
    </submittedName>
</protein>
<gene>
    <name evidence="9" type="primary">nirD</name>
    <name evidence="9" type="ORF">FYC62_15545</name>
</gene>
<dbReference type="Pfam" id="PF13806">
    <property type="entry name" value="Rieske_2"/>
    <property type="match status" value="1"/>
</dbReference>
<keyword evidence="7" id="KW-0534">Nitrate assimilation</keyword>
<dbReference type="GO" id="GO:0051537">
    <property type="term" value="F:2 iron, 2 sulfur cluster binding"/>
    <property type="evidence" value="ECO:0007669"/>
    <property type="project" value="UniProtKB-KW"/>
</dbReference>
<dbReference type="InterPro" id="IPR012748">
    <property type="entry name" value="Rieske-like_NirD"/>
</dbReference>
<dbReference type="GO" id="GO:0008942">
    <property type="term" value="F:nitrite reductase [NAD(P)H] activity"/>
    <property type="evidence" value="ECO:0007669"/>
    <property type="project" value="InterPro"/>
</dbReference>
<evidence type="ECO:0000256" key="4">
    <source>
        <dbReference type="ARBA" id="ARBA00023002"/>
    </source>
</evidence>
<organism evidence="9 10">
    <name type="scientific">Pedobacter aquae</name>
    <dbReference type="NCBI Taxonomy" id="2605747"/>
    <lineage>
        <taxon>Bacteria</taxon>
        <taxon>Pseudomonadati</taxon>
        <taxon>Bacteroidota</taxon>
        <taxon>Sphingobacteriia</taxon>
        <taxon>Sphingobacteriales</taxon>
        <taxon>Sphingobacteriaceae</taxon>
        <taxon>Pedobacter</taxon>
    </lineage>
</organism>
<dbReference type="EMBL" id="CP043329">
    <property type="protein sequence ID" value="QEK52928.1"/>
    <property type="molecule type" value="Genomic_DNA"/>
</dbReference>
<keyword evidence="3" id="KW-0479">Metal-binding</keyword>
<evidence type="ECO:0000256" key="5">
    <source>
        <dbReference type="ARBA" id="ARBA00023004"/>
    </source>
</evidence>
<evidence type="ECO:0000256" key="3">
    <source>
        <dbReference type="ARBA" id="ARBA00022723"/>
    </source>
</evidence>
<dbReference type="InterPro" id="IPR052034">
    <property type="entry name" value="NasD-like"/>
</dbReference>
<dbReference type="GO" id="GO:0042128">
    <property type="term" value="P:nitrate assimilation"/>
    <property type="evidence" value="ECO:0007669"/>
    <property type="project" value="UniProtKB-KW"/>
</dbReference>
<keyword evidence="1" id="KW-0349">Heme</keyword>
<evidence type="ECO:0000256" key="1">
    <source>
        <dbReference type="ARBA" id="ARBA00022617"/>
    </source>
</evidence>
<dbReference type="AlphaFoldDB" id="A0A5C0VJM3"/>
<feature type="domain" description="Rieske" evidence="8">
    <location>
        <begin position="21"/>
        <end position="124"/>
    </location>
</feature>
<sequence>MSEILELNHQIETTAVSENLFFACYTDDVPQNGGACVKYKDTQIAIFNFTRRGEWYATQNLCPHKQQMALSRGMIGSTGHDCEPKVACPFHKKTFSLKSGDCLSGDDYSIKIYPVLIEEGKVYIRID</sequence>
<dbReference type="InterPro" id="IPR017941">
    <property type="entry name" value="Rieske_2Fe-2S"/>
</dbReference>
<dbReference type="Gene3D" id="2.102.10.10">
    <property type="entry name" value="Rieske [2Fe-2S] iron-sulphur domain"/>
    <property type="match status" value="1"/>
</dbReference>
<dbReference type="InterPro" id="IPR036922">
    <property type="entry name" value="Rieske_2Fe-2S_sf"/>
</dbReference>
<evidence type="ECO:0000256" key="6">
    <source>
        <dbReference type="ARBA" id="ARBA00023014"/>
    </source>
</evidence>
<keyword evidence="5" id="KW-0408">Iron</keyword>
<dbReference type="CDD" id="cd03529">
    <property type="entry name" value="Rieske_NirD"/>
    <property type="match status" value="1"/>
</dbReference>
<dbReference type="NCBIfam" id="TIGR02378">
    <property type="entry name" value="nirD_assim_sml"/>
    <property type="match status" value="1"/>
</dbReference>
<dbReference type="Proteomes" id="UP000323653">
    <property type="component" value="Chromosome"/>
</dbReference>
<dbReference type="RefSeq" id="WP_081987655.1">
    <property type="nucleotide sequence ID" value="NZ_CP043329.1"/>
</dbReference>
<keyword evidence="2" id="KW-0001">2Fe-2S</keyword>
<evidence type="ECO:0000313" key="10">
    <source>
        <dbReference type="Proteomes" id="UP000323653"/>
    </source>
</evidence>
<proteinExistence type="predicted"/>
<dbReference type="KEGG" id="pej:FYC62_15545"/>
<keyword evidence="6" id="KW-0411">Iron-sulfur</keyword>
<reference evidence="9 10" key="1">
    <citation type="submission" date="2019-08" db="EMBL/GenBank/DDBJ databases">
        <title>Pedobacter sp. nov., isolated from Han river, South Korea.</title>
        <authorList>
            <person name="Lee D.-H."/>
            <person name="Kim Y.-S."/>
            <person name="Hwang E.-M."/>
            <person name="Le Tran T.C."/>
            <person name="Cha C.-J."/>
        </authorList>
    </citation>
    <scope>NUCLEOTIDE SEQUENCE [LARGE SCALE GENOMIC DNA]</scope>
    <source>
        <strain evidence="9 10">CJ43</strain>
    </source>
</reference>
<dbReference type="PANTHER" id="PTHR43809">
    <property type="entry name" value="NITRITE REDUCTASE (NADH) LARGE SUBUNIT"/>
    <property type="match status" value="1"/>
</dbReference>
<keyword evidence="4" id="KW-0560">Oxidoreductase</keyword>
<dbReference type="PANTHER" id="PTHR43809:SF1">
    <property type="entry name" value="NITRITE REDUCTASE (NADH) LARGE SUBUNIT"/>
    <property type="match status" value="1"/>
</dbReference>
<dbReference type="GO" id="GO:0046872">
    <property type="term" value="F:metal ion binding"/>
    <property type="evidence" value="ECO:0007669"/>
    <property type="project" value="UniProtKB-KW"/>
</dbReference>
<dbReference type="PROSITE" id="PS51300">
    <property type="entry name" value="NIRD"/>
    <property type="match status" value="1"/>
</dbReference>
<evidence type="ECO:0000256" key="2">
    <source>
        <dbReference type="ARBA" id="ARBA00022714"/>
    </source>
</evidence>
<keyword evidence="10" id="KW-1185">Reference proteome</keyword>
<accession>A0A5C0VJM3</accession>
<evidence type="ECO:0000256" key="7">
    <source>
        <dbReference type="ARBA" id="ARBA00023063"/>
    </source>
</evidence>
<name>A0A5C0VJM3_9SPHI</name>
<dbReference type="PROSITE" id="PS51296">
    <property type="entry name" value="RIESKE"/>
    <property type="match status" value="1"/>
</dbReference>
<evidence type="ECO:0000313" key="9">
    <source>
        <dbReference type="EMBL" id="QEK52928.1"/>
    </source>
</evidence>